<feature type="compositionally biased region" description="Polar residues" evidence="1">
    <location>
        <begin position="289"/>
        <end position="322"/>
    </location>
</feature>
<dbReference type="OrthoDB" id="5965030at2759"/>
<reference evidence="2" key="2">
    <citation type="submission" date="2021-01" db="UniProtKB">
        <authorList>
            <consortium name="EnsemblMetazoa"/>
        </authorList>
    </citation>
    <scope>IDENTIFICATION</scope>
</reference>
<evidence type="ECO:0000256" key="1">
    <source>
        <dbReference type="SAM" id="MobiDB-lite"/>
    </source>
</evidence>
<dbReference type="GeneID" id="100888614"/>
<dbReference type="Proteomes" id="UP000007110">
    <property type="component" value="Unassembled WGS sequence"/>
</dbReference>
<dbReference type="InterPro" id="IPR027886">
    <property type="entry name" value="SPMIP4"/>
</dbReference>
<dbReference type="PANTHER" id="PTHR31393:SF3">
    <property type="match status" value="1"/>
</dbReference>
<dbReference type="RefSeq" id="XP_030844532.1">
    <property type="nucleotide sequence ID" value="XM_030988672.1"/>
</dbReference>
<feature type="region of interest" description="Disordered" evidence="1">
    <location>
        <begin position="220"/>
        <end position="358"/>
    </location>
</feature>
<dbReference type="AlphaFoldDB" id="A0A7M7P108"/>
<organism evidence="2 3">
    <name type="scientific">Strongylocentrotus purpuratus</name>
    <name type="common">Purple sea urchin</name>
    <dbReference type="NCBI Taxonomy" id="7668"/>
    <lineage>
        <taxon>Eukaryota</taxon>
        <taxon>Metazoa</taxon>
        <taxon>Echinodermata</taxon>
        <taxon>Eleutherozoa</taxon>
        <taxon>Echinozoa</taxon>
        <taxon>Echinoidea</taxon>
        <taxon>Euechinoidea</taxon>
        <taxon>Echinacea</taxon>
        <taxon>Camarodonta</taxon>
        <taxon>Echinidea</taxon>
        <taxon>Strongylocentrotidae</taxon>
        <taxon>Strongylocentrotus</taxon>
    </lineage>
</organism>
<feature type="region of interest" description="Disordered" evidence="1">
    <location>
        <begin position="434"/>
        <end position="455"/>
    </location>
</feature>
<name>A0A7M7P108_STRPU</name>
<evidence type="ECO:0000313" key="2">
    <source>
        <dbReference type="EnsemblMetazoa" id="XP_030844532"/>
    </source>
</evidence>
<dbReference type="PANTHER" id="PTHR31393">
    <property type="entry name" value="C5ORF31"/>
    <property type="match status" value="1"/>
</dbReference>
<dbReference type="EnsemblMetazoa" id="XM_030988672">
    <property type="protein sequence ID" value="XP_030844532"/>
    <property type="gene ID" value="LOC100888614"/>
</dbReference>
<feature type="compositionally biased region" description="Acidic residues" evidence="1">
    <location>
        <begin position="260"/>
        <end position="271"/>
    </location>
</feature>
<sequence>MASMTMLETIQALQRRKWEHQQAVPSLGGKYWGEKLTEYGGIGGHPFQGQQRVRDLSVSRSHRHYGSGVTKAATYDQPHRVTDLNKSGCRINDERLSAPLTARLSNFPLQRAEWPGNHPYYSHRSIFEVFPEVKPNPEIESKSDGRASYLTNTTNSYDDALRRLHHNLYHTSLYQQTYKDHFQDTSMSHQQQYTAAPVDSVLGSISLPMKQEDEVKMVREEGDGLIGRYRDEAGKGSTDEEEKDEQEEDEGERDPVGTNENDEENEEEVEEIASQGESSELRSILVSDGSKSANTILPKSSKSQSLRAKRSVSFNETPQVQILDSRDSARGGEDSEQSGNSSTVGASPALQGTGPCWPPSTSLVIENIRGSQLLERRDITNLPAGKCTSKGRIDPLKKMLSSSKIGEHIAFVPRPPLGLKASSVATVPLPSSLKSGSPALASLHPTSDRGSPRLAGDTVHFPSGGEGPLHSGGVTPQLHPMQQNQPFIIPPDYRMLPMKHSGVLGSLPGLRPYSDLVRKRQDEIAKRIMIRKGNLATPLVLPPAPLSECLTPSGTRTPHRLGLRYKTEARKRYNILYPEEIPDLRSTEHSGRKCFFDGDHSSVFRG</sequence>
<dbReference type="GO" id="GO:0005813">
    <property type="term" value="C:centrosome"/>
    <property type="evidence" value="ECO:0000318"/>
    <property type="project" value="GO_Central"/>
</dbReference>
<accession>A0A7M7P108</accession>
<feature type="compositionally biased region" description="Basic and acidic residues" evidence="1">
    <location>
        <begin position="220"/>
        <end position="238"/>
    </location>
</feature>
<reference evidence="3" key="1">
    <citation type="submission" date="2015-02" db="EMBL/GenBank/DDBJ databases">
        <title>Genome sequencing for Strongylocentrotus purpuratus.</title>
        <authorList>
            <person name="Murali S."/>
            <person name="Liu Y."/>
            <person name="Vee V."/>
            <person name="English A."/>
            <person name="Wang M."/>
            <person name="Skinner E."/>
            <person name="Han Y."/>
            <person name="Muzny D.M."/>
            <person name="Worley K.C."/>
            <person name="Gibbs R.A."/>
        </authorList>
    </citation>
    <scope>NUCLEOTIDE SEQUENCE</scope>
</reference>
<dbReference type="Pfam" id="PF15093">
    <property type="entry name" value="SPMIP4-like"/>
    <property type="match status" value="1"/>
</dbReference>
<evidence type="ECO:0000313" key="3">
    <source>
        <dbReference type="Proteomes" id="UP000007110"/>
    </source>
</evidence>
<feature type="compositionally biased region" description="Basic and acidic residues" evidence="1">
    <location>
        <begin position="324"/>
        <end position="333"/>
    </location>
</feature>
<protein>
    <submittedName>
        <fullName evidence="2">Uncharacterized protein</fullName>
    </submittedName>
</protein>
<keyword evidence="3" id="KW-1185">Reference proteome</keyword>
<dbReference type="OMA" id="RYKSEAH"/>
<dbReference type="InParanoid" id="A0A7M7P108"/>
<dbReference type="KEGG" id="spu:100888614"/>
<proteinExistence type="predicted"/>
<feature type="compositionally biased region" description="Acidic residues" evidence="1">
    <location>
        <begin position="239"/>
        <end position="252"/>
    </location>
</feature>